<dbReference type="EMBL" id="RBIZ01000003">
    <property type="protein sequence ID" value="RKR63938.1"/>
    <property type="molecule type" value="Genomic_DNA"/>
</dbReference>
<protein>
    <recommendedName>
        <fullName evidence="5">GrdX protein</fullName>
    </recommendedName>
</protein>
<dbReference type="NCBIfam" id="NF038093">
    <property type="entry name" value="GrdX"/>
    <property type="match status" value="1"/>
</dbReference>
<reference evidence="1 4" key="2">
    <citation type="submission" date="2018-10" db="EMBL/GenBank/DDBJ databases">
        <title>Genomic Encyclopedia of Type Strains, Phase IV (KMG-IV): sequencing the most valuable type-strain genomes for metagenomic binning, comparative biology and taxonomic classification.</title>
        <authorList>
            <person name="Goeker M."/>
        </authorList>
    </citation>
    <scope>NUCLEOTIDE SEQUENCE [LARGE SCALE GENOMIC DNA]</scope>
    <source>
        <strain evidence="1 4">DSM 5079</strain>
    </source>
</reference>
<keyword evidence="4" id="KW-1185">Reference proteome</keyword>
<reference evidence="2 3" key="1">
    <citation type="submission" date="2018-06" db="EMBL/GenBank/DDBJ databases">
        <authorList>
            <consortium name="Pathogen Informatics"/>
            <person name="Doyle S."/>
        </authorList>
    </citation>
    <scope>NUCLEOTIDE SEQUENCE [LARGE SCALE GENOMIC DNA]</scope>
    <source>
        <strain evidence="2 3">NCTC11967</strain>
    </source>
</reference>
<accession>A0AB38G0L5</accession>
<dbReference type="EMBL" id="UAVL01000020">
    <property type="protein sequence ID" value="SQA65070.1"/>
    <property type="molecule type" value="Genomic_DNA"/>
</dbReference>
<dbReference type="RefSeq" id="WP_006820619.1">
    <property type="nucleotide sequence ID" value="NZ_CABKQJ010000016.1"/>
</dbReference>
<gene>
    <name evidence="1" type="ORF">C7387_0612</name>
    <name evidence="2" type="ORF">NCTC11967_04089</name>
</gene>
<evidence type="ECO:0008006" key="5">
    <source>
        <dbReference type="Google" id="ProtNLM"/>
    </source>
</evidence>
<name>A0AB38G0L5_9ENTR</name>
<dbReference type="GeneID" id="66902686"/>
<evidence type="ECO:0000313" key="2">
    <source>
        <dbReference type="EMBL" id="SQA65070.1"/>
    </source>
</evidence>
<evidence type="ECO:0000313" key="1">
    <source>
        <dbReference type="EMBL" id="RKR63938.1"/>
    </source>
</evidence>
<dbReference type="Proteomes" id="UP000267341">
    <property type="component" value="Unassembled WGS sequence"/>
</dbReference>
<organism evidence="2 3">
    <name type="scientific">Yokenella regensburgei</name>
    <dbReference type="NCBI Taxonomy" id="158877"/>
    <lineage>
        <taxon>Bacteria</taxon>
        <taxon>Pseudomonadati</taxon>
        <taxon>Pseudomonadota</taxon>
        <taxon>Gammaproteobacteria</taxon>
        <taxon>Enterobacterales</taxon>
        <taxon>Enterobacteriaceae</taxon>
        <taxon>Yokenella</taxon>
    </lineage>
</organism>
<sequence>MAKRLIVTNNPVVAARYAGHSLSWQANYLQVLLAARDAIHQGQKLLMHPESGSVKPGQTPYRSLLLDGKTSALDLRSLEMIENALARYRHFSGTGRPLSAWSEQIKCDFQLIDLSLLREALQATDKYALTEG</sequence>
<comment type="caution">
    <text evidence="2">The sequence shown here is derived from an EMBL/GenBank/DDBJ whole genome shotgun (WGS) entry which is preliminary data.</text>
</comment>
<dbReference type="InterPro" id="IPR047735">
    <property type="entry name" value="GrdX-like"/>
</dbReference>
<evidence type="ECO:0000313" key="3">
    <source>
        <dbReference type="Proteomes" id="UP000251313"/>
    </source>
</evidence>
<evidence type="ECO:0000313" key="4">
    <source>
        <dbReference type="Proteomes" id="UP000267341"/>
    </source>
</evidence>
<dbReference type="AlphaFoldDB" id="A0AB38G0L5"/>
<proteinExistence type="predicted"/>
<dbReference type="Proteomes" id="UP000251313">
    <property type="component" value="Unassembled WGS sequence"/>
</dbReference>